<dbReference type="EMBL" id="VIIS01000652">
    <property type="protein sequence ID" value="KAF0306576.1"/>
    <property type="molecule type" value="Genomic_DNA"/>
</dbReference>
<dbReference type="Gene3D" id="1.20.1250.20">
    <property type="entry name" value="MFS general substrate transporter like domains"/>
    <property type="match status" value="1"/>
</dbReference>
<organism evidence="9 10">
    <name type="scientific">Amphibalanus amphitrite</name>
    <name type="common">Striped barnacle</name>
    <name type="synonym">Balanus amphitrite</name>
    <dbReference type="NCBI Taxonomy" id="1232801"/>
    <lineage>
        <taxon>Eukaryota</taxon>
        <taxon>Metazoa</taxon>
        <taxon>Ecdysozoa</taxon>
        <taxon>Arthropoda</taxon>
        <taxon>Crustacea</taxon>
        <taxon>Multicrustacea</taxon>
        <taxon>Cirripedia</taxon>
        <taxon>Thoracica</taxon>
        <taxon>Thoracicalcarea</taxon>
        <taxon>Balanomorpha</taxon>
        <taxon>Balanoidea</taxon>
        <taxon>Balanidae</taxon>
        <taxon>Amphibalaninae</taxon>
        <taxon>Amphibalanus</taxon>
    </lineage>
</organism>
<evidence type="ECO:0000313" key="9">
    <source>
        <dbReference type="EMBL" id="KAF0306576.1"/>
    </source>
</evidence>
<keyword evidence="4 7" id="KW-1133">Transmembrane helix</keyword>
<accession>A0A6A4WGP1</accession>
<gene>
    <name evidence="9" type="primary">MFSD6_2</name>
    <name evidence="9" type="ORF">FJT64_021944</name>
</gene>
<keyword evidence="3 7" id="KW-0812">Transmembrane</keyword>
<dbReference type="AlphaFoldDB" id="A0A6A4WGP1"/>
<proteinExistence type="inferred from homology"/>
<dbReference type="InterPro" id="IPR051717">
    <property type="entry name" value="MFS_MFSD6"/>
</dbReference>
<feature type="region of interest" description="Disordered" evidence="6">
    <location>
        <begin position="1"/>
        <end position="53"/>
    </location>
</feature>
<evidence type="ECO:0000256" key="5">
    <source>
        <dbReference type="ARBA" id="ARBA00023136"/>
    </source>
</evidence>
<dbReference type="GO" id="GO:0016020">
    <property type="term" value="C:membrane"/>
    <property type="evidence" value="ECO:0007669"/>
    <property type="project" value="UniProtKB-SubCell"/>
</dbReference>
<dbReference type="Pfam" id="PF12832">
    <property type="entry name" value="MFS_1_like"/>
    <property type="match status" value="1"/>
</dbReference>
<dbReference type="PANTHER" id="PTHR16172:SF2">
    <property type="entry name" value="MAJOR FACILITATOR SUPERFAMILY DOMAIN-CONTAINING PROTEIN 6"/>
    <property type="match status" value="1"/>
</dbReference>
<feature type="domain" description="Major facilitator superfamily associated" evidence="8">
    <location>
        <begin position="76"/>
        <end position="132"/>
    </location>
</feature>
<evidence type="ECO:0000256" key="3">
    <source>
        <dbReference type="ARBA" id="ARBA00022692"/>
    </source>
</evidence>
<evidence type="ECO:0000313" key="10">
    <source>
        <dbReference type="Proteomes" id="UP000440578"/>
    </source>
</evidence>
<dbReference type="Proteomes" id="UP000440578">
    <property type="component" value="Unassembled WGS sequence"/>
</dbReference>
<feature type="transmembrane region" description="Helical" evidence="7">
    <location>
        <begin position="78"/>
        <end position="98"/>
    </location>
</feature>
<evidence type="ECO:0000256" key="6">
    <source>
        <dbReference type="SAM" id="MobiDB-lite"/>
    </source>
</evidence>
<comment type="similarity">
    <text evidence="2">Belongs to the major facilitator superfamily. MFSD6 family.</text>
</comment>
<dbReference type="OrthoDB" id="5989317at2759"/>
<keyword evidence="10" id="KW-1185">Reference proteome</keyword>
<evidence type="ECO:0000256" key="4">
    <source>
        <dbReference type="ARBA" id="ARBA00022989"/>
    </source>
</evidence>
<evidence type="ECO:0000259" key="8">
    <source>
        <dbReference type="Pfam" id="PF12832"/>
    </source>
</evidence>
<dbReference type="InterPro" id="IPR036259">
    <property type="entry name" value="MFS_trans_sf"/>
</dbReference>
<dbReference type="SUPFAM" id="SSF103473">
    <property type="entry name" value="MFS general substrate transporter"/>
    <property type="match status" value="1"/>
</dbReference>
<name>A0A6A4WGP1_AMPAM</name>
<protein>
    <submittedName>
        <fullName evidence="9">Major facilitator superfamily domain-containing protein 6</fullName>
    </submittedName>
</protein>
<evidence type="ECO:0000256" key="7">
    <source>
        <dbReference type="SAM" id="Phobius"/>
    </source>
</evidence>
<comment type="caution">
    <text evidence="9">The sequence shown here is derived from an EMBL/GenBank/DDBJ whole genome shotgun (WGS) entry which is preliminary data.</text>
</comment>
<evidence type="ECO:0000256" key="1">
    <source>
        <dbReference type="ARBA" id="ARBA00004141"/>
    </source>
</evidence>
<sequence length="132" mass="14559">MQDAHYAAYAEPAEEPPRQPLRPAPAGARPFVDVDASGAVDPNAYPEPKESTHKVRGRSDVLHMLFDTANQDLVISKAFYFCFYSAFGSLFPLMAVYFKQMGMNAGQCGILIGVRPIVEFLSTPFWAGLAER</sequence>
<comment type="subcellular location">
    <subcellularLocation>
        <location evidence="1">Membrane</location>
        <topology evidence="1">Multi-pass membrane protein</topology>
    </subcellularLocation>
</comment>
<keyword evidence="5 7" id="KW-0472">Membrane</keyword>
<dbReference type="PANTHER" id="PTHR16172">
    <property type="entry name" value="MAJOR FACILITATOR SUPERFAMILY DOMAIN-CONTAINING PROTEIN 6-LIKE"/>
    <property type="match status" value="1"/>
</dbReference>
<reference evidence="9 10" key="1">
    <citation type="submission" date="2019-07" db="EMBL/GenBank/DDBJ databases">
        <title>Draft genome assembly of a fouling barnacle, Amphibalanus amphitrite (Darwin, 1854): The first reference genome for Thecostraca.</title>
        <authorList>
            <person name="Kim W."/>
        </authorList>
    </citation>
    <scope>NUCLEOTIDE SEQUENCE [LARGE SCALE GENOMIC DNA]</scope>
    <source>
        <strain evidence="9">SNU_AA5</strain>
        <tissue evidence="9">Soma without cirri and trophi</tissue>
    </source>
</reference>
<dbReference type="InterPro" id="IPR024989">
    <property type="entry name" value="MFS_assoc_dom"/>
</dbReference>
<evidence type="ECO:0000256" key="2">
    <source>
        <dbReference type="ARBA" id="ARBA00005241"/>
    </source>
</evidence>